<dbReference type="InterPro" id="IPR029058">
    <property type="entry name" value="AB_hydrolase_fold"/>
</dbReference>
<accession>A0A6L5R6L3</accession>
<dbReference type="InterPro" id="IPR000073">
    <property type="entry name" value="AB_hydrolase_1"/>
</dbReference>
<dbReference type="EMBL" id="WKJD01000018">
    <property type="protein sequence ID" value="MRX44817.1"/>
    <property type="molecule type" value="Genomic_DNA"/>
</dbReference>
<dbReference type="RefSeq" id="WP_154347404.1">
    <property type="nucleotide sequence ID" value="NZ_WKJD01000018.1"/>
</dbReference>
<reference evidence="3 4" key="1">
    <citation type="submission" date="2019-11" db="EMBL/GenBank/DDBJ databases">
        <title>Agromyces kandeliae sp. nov., isolated from mangrove soil.</title>
        <authorList>
            <person name="Wang R."/>
        </authorList>
    </citation>
    <scope>NUCLEOTIDE SEQUENCE [LARGE SCALE GENOMIC DNA]</scope>
    <source>
        <strain evidence="3 4">Q22</strain>
    </source>
</reference>
<feature type="domain" description="AB hydrolase-1" evidence="2">
    <location>
        <begin position="33"/>
        <end position="143"/>
    </location>
</feature>
<dbReference type="Pfam" id="PF00561">
    <property type="entry name" value="Abhydrolase_1"/>
    <property type="match status" value="1"/>
</dbReference>
<dbReference type="InterPro" id="IPR000639">
    <property type="entry name" value="Epox_hydrolase-like"/>
</dbReference>
<dbReference type="PRINTS" id="PR00111">
    <property type="entry name" value="ABHYDROLASE"/>
</dbReference>
<dbReference type="GO" id="GO:0016787">
    <property type="term" value="F:hydrolase activity"/>
    <property type="evidence" value="ECO:0007669"/>
    <property type="project" value="UniProtKB-KW"/>
</dbReference>
<dbReference type="PRINTS" id="PR00412">
    <property type="entry name" value="EPOXHYDRLASE"/>
</dbReference>
<comment type="caution">
    <text evidence="3">The sequence shown here is derived from an EMBL/GenBank/DDBJ whole genome shotgun (WGS) entry which is preliminary data.</text>
</comment>
<protein>
    <submittedName>
        <fullName evidence="3">Alpha/beta fold hydrolase</fullName>
    </submittedName>
</protein>
<organism evidence="3 4">
    <name type="scientific">Agromyces kandeliae</name>
    <dbReference type="NCBI Taxonomy" id="2666141"/>
    <lineage>
        <taxon>Bacteria</taxon>
        <taxon>Bacillati</taxon>
        <taxon>Actinomycetota</taxon>
        <taxon>Actinomycetes</taxon>
        <taxon>Micrococcales</taxon>
        <taxon>Microbacteriaceae</taxon>
        <taxon>Agromyces</taxon>
    </lineage>
</organism>
<dbReference type="Gene3D" id="3.40.50.1820">
    <property type="entry name" value="alpha/beta hydrolase"/>
    <property type="match status" value="1"/>
</dbReference>
<dbReference type="AlphaFoldDB" id="A0A6L5R6L3"/>
<keyword evidence="1 3" id="KW-0378">Hydrolase</keyword>
<evidence type="ECO:0000313" key="4">
    <source>
        <dbReference type="Proteomes" id="UP000476511"/>
    </source>
</evidence>
<evidence type="ECO:0000313" key="3">
    <source>
        <dbReference type="EMBL" id="MRX44817.1"/>
    </source>
</evidence>
<proteinExistence type="predicted"/>
<evidence type="ECO:0000256" key="1">
    <source>
        <dbReference type="ARBA" id="ARBA00022801"/>
    </source>
</evidence>
<gene>
    <name evidence="3" type="ORF">GJR97_13905</name>
</gene>
<name>A0A6L5R6L3_9MICO</name>
<evidence type="ECO:0000259" key="2">
    <source>
        <dbReference type="Pfam" id="PF00561"/>
    </source>
</evidence>
<keyword evidence="4" id="KW-1185">Reference proteome</keyword>
<dbReference type="Proteomes" id="UP000476511">
    <property type="component" value="Unassembled WGS sequence"/>
</dbReference>
<sequence length="289" mass="32199">MDTPMPEASGFDHLTIATRGLASHVAVVGEGAPVVMLHGFPQHWWQWRDIGPRLAERGYRVICPDLRGAGWTVAESPRIERETRRHDLVALLDAMGFDRVRLVGHDMGAMAAMQLAYTDPERVEALVWLAAPPPFMSFSPKMLGALRHLPPLVWHRPGRSLAAIFGEAYAVRPLAPVTVETYLAPMRRPEVDAAVRWLYRGMVLPEAVRIARGAYTAQRLRPPTLCAFGRRDGAYSEADLRRLTGDPTRYADHFEFAFIDDASHFITDDAPEAVSEVILEHFARADASA</sequence>
<dbReference type="PANTHER" id="PTHR43329">
    <property type="entry name" value="EPOXIDE HYDROLASE"/>
    <property type="match status" value="1"/>
</dbReference>
<dbReference type="SUPFAM" id="SSF53474">
    <property type="entry name" value="alpha/beta-Hydrolases"/>
    <property type="match status" value="1"/>
</dbReference>